<evidence type="ECO:0000256" key="1">
    <source>
        <dbReference type="ARBA" id="ARBA00007401"/>
    </source>
</evidence>
<dbReference type="Pfam" id="PF00703">
    <property type="entry name" value="Glyco_hydro_2"/>
    <property type="match status" value="1"/>
</dbReference>
<dbReference type="InterPro" id="IPR040605">
    <property type="entry name" value="Glyco_hydro2_dom5"/>
</dbReference>
<dbReference type="InterPro" id="IPR013783">
    <property type="entry name" value="Ig-like_fold"/>
</dbReference>
<dbReference type="AlphaFoldDB" id="A0A1M4WNC3"/>
<evidence type="ECO:0000256" key="4">
    <source>
        <dbReference type="SAM" id="SignalP"/>
    </source>
</evidence>
<dbReference type="SUPFAM" id="SSF49303">
    <property type="entry name" value="beta-Galactosidase/glucuronidase domain"/>
    <property type="match status" value="1"/>
</dbReference>
<gene>
    <name evidence="10" type="ORF">SAMN05444405_103127</name>
</gene>
<protein>
    <submittedName>
        <fullName evidence="10">Beta-galactosidase</fullName>
    </submittedName>
</protein>
<evidence type="ECO:0000259" key="8">
    <source>
        <dbReference type="Pfam" id="PF16355"/>
    </source>
</evidence>
<evidence type="ECO:0000256" key="2">
    <source>
        <dbReference type="ARBA" id="ARBA00022801"/>
    </source>
</evidence>
<dbReference type="Pfam" id="PF16355">
    <property type="entry name" value="DUF4982"/>
    <property type="match status" value="1"/>
</dbReference>
<dbReference type="InterPro" id="IPR006103">
    <property type="entry name" value="Glyco_hydro_2_cat"/>
</dbReference>
<dbReference type="SUPFAM" id="SSF49373">
    <property type="entry name" value="Invasin/intimin cell-adhesion fragments"/>
    <property type="match status" value="1"/>
</dbReference>
<feature type="chain" id="PRO_5012341189" evidence="4">
    <location>
        <begin position="22"/>
        <end position="956"/>
    </location>
</feature>
<dbReference type="InterPro" id="IPR023232">
    <property type="entry name" value="Glyco_hydro_2_AS"/>
</dbReference>
<keyword evidence="11" id="KW-1185">Reference proteome</keyword>
<reference evidence="10 11" key="1">
    <citation type="submission" date="2016-11" db="EMBL/GenBank/DDBJ databases">
        <authorList>
            <person name="Jaros S."/>
            <person name="Januszkiewicz K."/>
            <person name="Wedrychowicz H."/>
        </authorList>
    </citation>
    <scope>NUCLEOTIDE SEQUENCE [LARGE SCALE GENOMIC DNA]</scope>
    <source>
        <strain evidence="10 11">DSM 26991</strain>
    </source>
</reference>
<dbReference type="GO" id="GO:0004553">
    <property type="term" value="F:hydrolase activity, hydrolyzing O-glycosyl compounds"/>
    <property type="evidence" value="ECO:0007669"/>
    <property type="project" value="InterPro"/>
</dbReference>
<dbReference type="InterPro" id="IPR036156">
    <property type="entry name" value="Beta-gal/glucu_dom_sf"/>
</dbReference>
<dbReference type="RefSeq" id="WP_073399447.1">
    <property type="nucleotide sequence ID" value="NZ_FQTV01000003.1"/>
</dbReference>
<keyword evidence="2" id="KW-0378">Hydrolase</keyword>
<dbReference type="InterPro" id="IPR006101">
    <property type="entry name" value="Glyco_hydro_2"/>
</dbReference>
<dbReference type="EMBL" id="FQTV01000003">
    <property type="protein sequence ID" value="SHE82714.1"/>
    <property type="molecule type" value="Genomic_DNA"/>
</dbReference>
<dbReference type="OrthoDB" id="9801077at2"/>
<dbReference type="PANTHER" id="PTHR42732:SF1">
    <property type="entry name" value="BETA-MANNOSIDASE"/>
    <property type="match status" value="1"/>
</dbReference>
<dbReference type="InterPro" id="IPR006104">
    <property type="entry name" value="Glyco_hydro_2_N"/>
</dbReference>
<dbReference type="Gene3D" id="2.60.40.10">
    <property type="entry name" value="Immunoglobulins"/>
    <property type="match status" value="4"/>
</dbReference>
<organism evidence="10 11">
    <name type="scientific">Bacteroides luti</name>
    <dbReference type="NCBI Taxonomy" id="1297750"/>
    <lineage>
        <taxon>Bacteria</taxon>
        <taxon>Pseudomonadati</taxon>
        <taxon>Bacteroidota</taxon>
        <taxon>Bacteroidia</taxon>
        <taxon>Bacteroidales</taxon>
        <taxon>Bacteroidaceae</taxon>
        <taxon>Bacteroides</taxon>
    </lineage>
</organism>
<keyword evidence="4" id="KW-0732">Signal</keyword>
<dbReference type="InterPro" id="IPR032311">
    <property type="entry name" value="DUF4982"/>
</dbReference>
<evidence type="ECO:0000259" key="5">
    <source>
        <dbReference type="Pfam" id="PF00703"/>
    </source>
</evidence>
<feature type="domain" description="Glycoside hydrolase family 2" evidence="9">
    <location>
        <begin position="700"/>
        <end position="764"/>
    </location>
</feature>
<name>A0A1M4WNC3_9BACE</name>
<dbReference type="SUPFAM" id="SSF49785">
    <property type="entry name" value="Galactose-binding domain-like"/>
    <property type="match status" value="1"/>
</dbReference>
<keyword evidence="3" id="KW-0326">Glycosidase</keyword>
<dbReference type="SUPFAM" id="SSF51445">
    <property type="entry name" value="(Trans)glycosidases"/>
    <property type="match status" value="1"/>
</dbReference>
<accession>A0A1M4WNC3</accession>
<evidence type="ECO:0000256" key="3">
    <source>
        <dbReference type="ARBA" id="ARBA00023295"/>
    </source>
</evidence>
<dbReference type="PANTHER" id="PTHR42732">
    <property type="entry name" value="BETA-GALACTOSIDASE"/>
    <property type="match status" value="1"/>
</dbReference>
<dbReference type="InterPro" id="IPR048230">
    <property type="entry name" value="GalA-like"/>
</dbReference>
<dbReference type="InterPro" id="IPR051913">
    <property type="entry name" value="GH2_Domain-Containing"/>
</dbReference>
<dbReference type="Pfam" id="PF02836">
    <property type="entry name" value="Glyco_hydro_2_C"/>
    <property type="match status" value="1"/>
</dbReference>
<evidence type="ECO:0000259" key="7">
    <source>
        <dbReference type="Pfam" id="PF02837"/>
    </source>
</evidence>
<proteinExistence type="inferred from homology"/>
<comment type="similarity">
    <text evidence="1">Belongs to the glycosyl hydrolase 2 family.</text>
</comment>
<feature type="signal peptide" evidence="4">
    <location>
        <begin position="1"/>
        <end position="21"/>
    </location>
</feature>
<dbReference type="PROSITE" id="PS00608">
    <property type="entry name" value="GLYCOSYL_HYDROL_F2_2"/>
    <property type="match status" value="1"/>
</dbReference>
<dbReference type="PRINTS" id="PR00132">
    <property type="entry name" value="GLHYDRLASE2"/>
</dbReference>
<dbReference type="Gene3D" id="2.60.120.260">
    <property type="entry name" value="Galactose-binding domain-like"/>
    <property type="match status" value="1"/>
</dbReference>
<dbReference type="GO" id="GO:0005975">
    <property type="term" value="P:carbohydrate metabolic process"/>
    <property type="evidence" value="ECO:0007669"/>
    <property type="project" value="InterPro"/>
</dbReference>
<dbReference type="InterPro" id="IPR008964">
    <property type="entry name" value="Invasin/intimin_cell_adhesion"/>
</dbReference>
<dbReference type="NCBIfam" id="NF041462">
    <property type="entry name" value="GalA"/>
    <property type="match status" value="1"/>
</dbReference>
<dbReference type="Proteomes" id="UP000184509">
    <property type="component" value="Unassembled WGS sequence"/>
</dbReference>
<dbReference type="InterPro" id="IPR006102">
    <property type="entry name" value="Ig-like_GH2"/>
</dbReference>
<dbReference type="STRING" id="1297750.SAMN05444405_103127"/>
<evidence type="ECO:0000259" key="6">
    <source>
        <dbReference type="Pfam" id="PF02836"/>
    </source>
</evidence>
<feature type="domain" description="Glycoside hydrolase family 2 catalytic" evidence="6">
    <location>
        <begin position="337"/>
        <end position="475"/>
    </location>
</feature>
<dbReference type="Gene3D" id="3.20.20.80">
    <property type="entry name" value="Glycosidases"/>
    <property type="match status" value="1"/>
</dbReference>
<evidence type="ECO:0000259" key="9">
    <source>
        <dbReference type="Pfam" id="PF18565"/>
    </source>
</evidence>
<dbReference type="Pfam" id="PF18565">
    <property type="entry name" value="Glyco_hydro2_C5"/>
    <property type="match status" value="1"/>
</dbReference>
<sequence>MKLKSILQTLFICAFVLPCFSQNSNTNNVVGSEREHLSMDFGWRFALGHAKDYAKDFSNGTSYFTYFAKTGYGDGAAAPEFEDRTWREVDIPHDWAVELPFSAEASHSHGYKTIGWKYPETSVGWYRKRFQIPTSDLGKKISIQFDGIHRNSTVWVNGFYVGNEPSGYASSVYDITDYLNYGGENVVTVRADASIEEGWYYEGAGIYRHVWLNKTDRLHVAQYGTFVTSELKDNNAELTIRTTVENQYPETAKFTIEQTLFDASNLAVASQTYNFLSLEGNLDNTFFQKLKVENPKLWSIESPYLYRLETLVKQDGKTVDCYNTNVGIRTVRFDPNKGFFLNGKNVKIKGVNNHQDHAGVGTAIPDALQEFRIMKLKEMGCNAIRTSHNPATSDFLDACDRLGMLVLDENRLMGINQEHFDLLKRFMVRDRNHPSIVIWSLGNEEWKIEGNEKGARITKTMQEYAQKVDSSRAFTAAVSGGWDNGSGQTMQVMGYNYIVQGDIDVHHKKFPWQCGIGTEESNTIGTRGVYADDRANGRMAATNRMPENVGTESGWKFYLERPFLAGLFFWTGFDYRGEANPLVWPAVNSEFGLVDLCGFPKDIFYYLKSWWTNKPVMHIMPHWNWKGNEGKEIKVTIYSNADEVELVLNKKSLGKKTMPKNGHIDWMVTYQPGTLQAKGFTNNKMVVAQQVETTDVPAKIVLSADRTQIKADGQDVSVITVQVNDNKNRMVPTADNEIEFTLDGPGKIIGVGNGDPASHDPEQFVESVQRASVSGLKFMQSSSSQSIDKIIENTDADWKNAFEKGYGEYDFSKNLIIKGSFFLPDFNEKTEITFYAKSLTENQSLYVNGKLLAEVVKRDNPDQVYVLDHNILKKGENIVVFVGKPIVKKVSWEEISTNPGEIKIYNPATQWKRKLFSGYAQIIVKSSKSEGEITLKATSGGIQSSIIKINSKLGEF</sequence>
<evidence type="ECO:0000313" key="10">
    <source>
        <dbReference type="EMBL" id="SHE82714.1"/>
    </source>
</evidence>
<feature type="domain" description="DUF4982" evidence="8">
    <location>
        <begin position="630"/>
        <end position="686"/>
    </location>
</feature>
<feature type="domain" description="Glycoside hydrolase family 2 immunoglobulin-like beta-sandwich" evidence="5">
    <location>
        <begin position="225"/>
        <end position="329"/>
    </location>
</feature>
<dbReference type="InterPro" id="IPR008979">
    <property type="entry name" value="Galactose-bd-like_sf"/>
</dbReference>
<dbReference type="Pfam" id="PF02837">
    <property type="entry name" value="Glyco_hydro_2_N"/>
    <property type="match status" value="1"/>
</dbReference>
<evidence type="ECO:0000313" key="11">
    <source>
        <dbReference type="Proteomes" id="UP000184509"/>
    </source>
</evidence>
<feature type="domain" description="Glycosyl hydrolases family 2 sugar binding" evidence="7">
    <location>
        <begin position="120"/>
        <end position="214"/>
    </location>
</feature>
<dbReference type="InterPro" id="IPR017853">
    <property type="entry name" value="GH"/>
</dbReference>